<keyword evidence="3" id="KW-0507">mRNA processing</keyword>
<dbReference type="Gene3D" id="2.130.10.10">
    <property type="entry name" value="YVTN repeat-like/Quinoprotein amine dehydrogenase"/>
    <property type="match status" value="1"/>
</dbReference>
<sequence length="1251" mass="142301">MDYPLIFSSVADVGSNIGPDKLTGVSSLTFDTEQEILWVGNYSGHLTSFVPNSSSYNNLVKYTSFHIDYESDIRQLSTCRDGVLSLTKTFVRMSKRRGLPQFTHKSDLFKDLQCMHYKNTNENKSGHIYLAGNQEKLIDCDMETLKHVRVVNIGDDKQGISDCKYMKGHPKFMCLADGEGKIVLRDADMLNLLHEFKPTSPISSFDVCGNYLVTCSAYSQLLMIYDIREMKLVSATQTYLPMHLKFLSRFTTKCCIVSRNGQFSIVDLTSPSNVNQINNIALHSYGAEISAFDVSATDQAFAFGDNHNFVYVHGTCDKFHINTNPKQAEYADVIMPPPYYSLTSDCYTPVSEISQFPYYAFSKLADFRNLVSHMPSKQCIRTYRPTPPIGPDILRSMKVVGNIGYVVNPSGMIPSLNTNANNSRRNSPEGNEFGTDQMPHRYHFLEPNHNMVDKDEYDFSRFNHSPFPGLDSTMPNSYANNMIQCLYFIPPLRSAIESHICGKEYCLICELGFLFHMLDTAPKHTPCQASNFLRAFRTIPEVSAFKLILPEDETLLKQVNFRKLSQQWLRFLLHQLNRESSNTPSSPQQPGAKNYLNTDFTENSKASFVTDYFSLRLTRNFQCIKCRHTWQSPHDSFPVTLNYPFNQILNNTPTNGESSAGNGSNQSGGTGTENVFVGFAELLTNSILTRQTIQAFCSQCQKFHHNITEKRIVSSLPNIFAINTGLDNERAIKFWQNQISQFSTTSKNKGKYVITNLEEVEKNKQKQPEQSKTIAQTGANVKACRYGQNCMRSDCKFYHAHLENENENELNAHGQFASWIPPKLYIVNGDNGLFEIKDKCSDCLEGQVNEYCLINVTSVVKSDENSFDNIVSAIKIDKAYFCERKKQLMKKRRRHMRTNNETMVNQDQLENESDLSDSDELPCELEDNQMFTLDSRSCLNDFEKNILSHDTINEWYLFNHYSINPISIEEVLSTDLSWKIPATLMYIRSDLIGDMINNKTLRRIKNQIDPNVLSSDISVALKIQSCLISFVPLDLSKELLRRGDIVAMDAEFVMLNHEETELRSDGTRSTIKPSHKSVARISCVRGSGQMQGIPFIDDYICTQDQVADYMTKFSGIKPGDLDATLSSKHLTTLKSTYLKLRFLVDNGVIFVGHGLRNDFRVINLVVPPEQVIDTVYLFQSPNYKRKVSLRFLAWHFLGLNIQSETHDSVEDAKTALALYHKYKELETTGCAQEAIEELYKAGKDCGWKVDY</sequence>
<reference evidence="11" key="1">
    <citation type="submission" date="2022-12" db="EMBL/GenBank/DDBJ databases">
        <title>Genome assemblies of Blomia tropicalis.</title>
        <authorList>
            <person name="Cui Y."/>
        </authorList>
    </citation>
    <scope>NUCLEOTIDE SEQUENCE</scope>
    <source>
        <tissue evidence="11">Adult mites</tissue>
    </source>
</reference>
<dbReference type="InterPro" id="IPR012337">
    <property type="entry name" value="RNaseH-like_sf"/>
</dbReference>
<evidence type="ECO:0000256" key="4">
    <source>
        <dbReference type="ARBA" id="ARBA00022722"/>
    </source>
</evidence>
<evidence type="ECO:0000256" key="1">
    <source>
        <dbReference type="ARBA" id="ARBA00001663"/>
    </source>
</evidence>
<dbReference type="CDD" id="cd06143">
    <property type="entry name" value="PAN2_exo"/>
    <property type="match status" value="1"/>
</dbReference>
<evidence type="ECO:0000313" key="12">
    <source>
        <dbReference type="Proteomes" id="UP001142055"/>
    </source>
</evidence>
<dbReference type="Pfam" id="PF00929">
    <property type="entry name" value="RNase_T"/>
    <property type="match status" value="1"/>
</dbReference>
<name>A0A9Q0M142_BLOTA</name>
<dbReference type="Proteomes" id="UP001142055">
    <property type="component" value="Chromosome 3"/>
</dbReference>
<dbReference type="InterPro" id="IPR050785">
    <property type="entry name" value="PAN2-PAN3_catalytic_subunit"/>
</dbReference>
<evidence type="ECO:0000256" key="6">
    <source>
        <dbReference type="ARBA" id="ARBA00022801"/>
    </source>
</evidence>
<dbReference type="InterPro" id="IPR015943">
    <property type="entry name" value="WD40/YVTN_repeat-like_dom_sf"/>
</dbReference>
<protein>
    <recommendedName>
        <fullName evidence="10">USP domain-containing protein</fullName>
    </recommendedName>
</protein>
<dbReference type="GO" id="GO:0003676">
    <property type="term" value="F:nucleic acid binding"/>
    <property type="evidence" value="ECO:0007669"/>
    <property type="project" value="InterPro"/>
</dbReference>
<evidence type="ECO:0000256" key="9">
    <source>
        <dbReference type="SAM" id="MobiDB-lite"/>
    </source>
</evidence>
<dbReference type="InterPro" id="IPR028881">
    <property type="entry name" value="PAN2_UCH_dom"/>
</dbReference>
<dbReference type="EMBL" id="JAPWDV010000003">
    <property type="protein sequence ID" value="KAJ6216964.1"/>
    <property type="molecule type" value="Genomic_DNA"/>
</dbReference>
<dbReference type="GO" id="GO:0000932">
    <property type="term" value="C:P-body"/>
    <property type="evidence" value="ECO:0007669"/>
    <property type="project" value="TreeGrafter"/>
</dbReference>
<accession>A0A9Q0M142</accession>
<proteinExistence type="predicted"/>
<keyword evidence="4" id="KW-0540">Nuclease</keyword>
<feature type="compositionally biased region" description="Polar residues" evidence="9">
    <location>
        <begin position="416"/>
        <end position="429"/>
    </location>
</feature>
<dbReference type="SUPFAM" id="SSF53098">
    <property type="entry name" value="Ribonuclease H-like"/>
    <property type="match status" value="1"/>
</dbReference>
<dbReference type="SUPFAM" id="SSF54001">
    <property type="entry name" value="Cysteine proteinases"/>
    <property type="match status" value="1"/>
</dbReference>
<feature type="region of interest" description="Disordered" evidence="9">
    <location>
        <begin position="416"/>
        <end position="436"/>
    </location>
</feature>
<evidence type="ECO:0000256" key="2">
    <source>
        <dbReference type="ARBA" id="ARBA00022490"/>
    </source>
</evidence>
<dbReference type="InterPro" id="IPR036322">
    <property type="entry name" value="WD40_repeat_dom_sf"/>
</dbReference>
<dbReference type="InterPro" id="IPR048841">
    <property type="entry name" value="PAN2_N"/>
</dbReference>
<dbReference type="GO" id="GO:0031251">
    <property type="term" value="C:PAN complex"/>
    <property type="evidence" value="ECO:0007669"/>
    <property type="project" value="TreeGrafter"/>
</dbReference>
<dbReference type="Gene3D" id="3.90.70.10">
    <property type="entry name" value="Cysteine proteinases"/>
    <property type="match status" value="1"/>
</dbReference>
<dbReference type="AlphaFoldDB" id="A0A9Q0M142"/>
<keyword evidence="2" id="KW-0963">Cytoplasm</keyword>
<evidence type="ECO:0000256" key="8">
    <source>
        <dbReference type="ARBA" id="ARBA00023242"/>
    </source>
</evidence>
<comment type="caution">
    <text evidence="11">The sequence shown here is derived from an EMBL/GenBank/DDBJ whole genome shotgun (WGS) entry which is preliminary data.</text>
</comment>
<dbReference type="GO" id="GO:0046872">
    <property type="term" value="F:metal ion binding"/>
    <property type="evidence" value="ECO:0007669"/>
    <property type="project" value="UniProtKB-KW"/>
</dbReference>
<gene>
    <name evidence="11" type="ORF">RDWZM_008121</name>
</gene>
<dbReference type="InterPro" id="IPR036397">
    <property type="entry name" value="RNaseH_sf"/>
</dbReference>
<dbReference type="Pfam" id="PF20770">
    <property type="entry name" value="PAN2_N"/>
    <property type="match status" value="1"/>
</dbReference>
<keyword evidence="12" id="KW-1185">Reference proteome</keyword>
<dbReference type="Pfam" id="PF13423">
    <property type="entry name" value="UCH_1"/>
    <property type="match status" value="1"/>
</dbReference>
<dbReference type="OMA" id="TQELLWT"/>
<dbReference type="PANTHER" id="PTHR15728">
    <property type="entry name" value="DEADENYLATION COMPLEX CATALYTIC SUBUNIT PAN2"/>
    <property type="match status" value="1"/>
</dbReference>
<evidence type="ECO:0000259" key="10">
    <source>
        <dbReference type="PROSITE" id="PS50235"/>
    </source>
</evidence>
<dbReference type="GO" id="GO:0000289">
    <property type="term" value="P:nuclear-transcribed mRNA poly(A) tail shortening"/>
    <property type="evidence" value="ECO:0007669"/>
    <property type="project" value="TreeGrafter"/>
</dbReference>
<keyword evidence="5" id="KW-0479">Metal-binding</keyword>
<keyword evidence="6" id="KW-0378">Hydrolase</keyword>
<feature type="domain" description="USP" evidence="10">
    <location>
        <begin position="468"/>
        <end position="989"/>
    </location>
</feature>
<dbReference type="FunFam" id="3.30.420.10:FF:000011">
    <property type="entry name" value="PAN2-PAN3 deadenylation complex catalytic subunit PAN2"/>
    <property type="match status" value="1"/>
</dbReference>
<keyword evidence="7" id="KW-0269">Exonuclease</keyword>
<evidence type="ECO:0000256" key="5">
    <source>
        <dbReference type="ARBA" id="ARBA00022723"/>
    </source>
</evidence>
<evidence type="ECO:0000256" key="7">
    <source>
        <dbReference type="ARBA" id="ARBA00022839"/>
    </source>
</evidence>
<evidence type="ECO:0000256" key="3">
    <source>
        <dbReference type="ARBA" id="ARBA00022664"/>
    </source>
</evidence>
<dbReference type="PANTHER" id="PTHR15728:SF0">
    <property type="entry name" value="PAN2-PAN3 DEADENYLATION COMPLEX CATALYTIC SUBUNIT PAN2"/>
    <property type="match status" value="1"/>
</dbReference>
<dbReference type="InterPro" id="IPR013520">
    <property type="entry name" value="Ribonucl_H"/>
</dbReference>
<dbReference type="GO" id="GO:0006397">
    <property type="term" value="P:mRNA processing"/>
    <property type="evidence" value="ECO:0007669"/>
    <property type="project" value="UniProtKB-KW"/>
</dbReference>
<comment type="catalytic activity">
    <reaction evidence="1">
        <text>Exonucleolytic cleavage of poly(A) to 5'-AMP.</text>
        <dbReference type="EC" id="3.1.13.4"/>
    </reaction>
</comment>
<dbReference type="InterPro" id="IPR028889">
    <property type="entry name" value="USP"/>
</dbReference>
<organism evidence="11 12">
    <name type="scientific">Blomia tropicalis</name>
    <name type="common">Mite</name>
    <dbReference type="NCBI Taxonomy" id="40697"/>
    <lineage>
        <taxon>Eukaryota</taxon>
        <taxon>Metazoa</taxon>
        <taxon>Ecdysozoa</taxon>
        <taxon>Arthropoda</taxon>
        <taxon>Chelicerata</taxon>
        <taxon>Arachnida</taxon>
        <taxon>Acari</taxon>
        <taxon>Acariformes</taxon>
        <taxon>Sarcoptiformes</taxon>
        <taxon>Astigmata</taxon>
        <taxon>Glycyphagoidea</taxon>
        <taxon>Echimyopodidae</taxon>
        <taxon>Blomia</taxon>
    </lineage>
</organism>
<evidence type="ECO:0000313" key="11">
    <source>
        <dbReference type="EMBL" id="KAJ6216964.1"/>
    </source>
</evidence>
<dbReference type="GO" id="GO:0004535">
    <property type="term" value="F:poly(A)-specific ribonuclease activity"/>
    <property type="evidence" value="ECO:0007669"/>
    <property type="project" value="UniProtKB-EC"/>
</dbReference>
<dbReference type="SUPFAM" id="SSF50978">
    <property type="entry name" value="WD40 repeat-like"/>
    <property type="match status" value="1"/>
</dbReference>
<dbReference type="SMART" id="SM00479">
    <property type="entry name" value="EXOIII"/>
    <property type="match status" value="1"/>
</dbReference>
<keyword evidence="8" id="KW-0539">Nucleus</keyword>
<dbReference type="InterPro" id="IPR038765">
    <property type="entry name" value="Papain-like_cys_pep_sf"/>
</dbReference>
<dbReference type="PROSITE" id="PS50235">
    <property type="entry name" value="USP_3"/>
    <property type="match status" value="1"/>
</dbReference>
<dbReference type="Gene3D" id="3.30.420.10">
    <property type="entry name" value="Ribonuclease H-like superfamily/Ribonuclease H"/>
    <property type="match status" value="1"/>
</dbReference>